<evidence type="ECO:0000256" key="2">
    <source>
        <dbReference type="SAM" id="MobiDB-lite"/>
    </source>
</evidence>
<dbReference type="Proteomes" id="UP000053815">
    <property type="component" value="Unassembled WGS sequence"/>
</dbReference>
<name>A0A0C9LUR4_9FUNG</name>
<dbReference type="SUPFAM" id="SSF52540">
    <property type="entry name" value="P-loop containing nucleoside triphosphate hydrolases"/>
    <property type="match status" value="1"/>
</dbReference>
<organism evidence="3">
    <name type="scientific">Mucor ambiguus</name>
    <dbReference type="NCBI Taxonomy" id="91626"/>
    <lineage>
        <taxon>Eukaryota</taxon>
        <taxon>Fungi</taxon>
        <taxon>Fungi incertae sedis</taxon>
        <taxon>Mucoromycota</taxon>
        <taxon>Mucoromycotina</taxon>
        <taxon>Mucoromycetes</taxon>
        <taxon>Mucorales</taxon>
        <taxon>Mucorineae</taxon>
        <taxon>Mucoraceae</taxon>
        <taxon>Mucor</taxon>
    </lineage>
</organism>
<dbReference type="SMART" id="SM00173">
    <property type="entry name" value="RAS"/>
    <property type="match status" value="1"/>
</dbReference>
<evidence type="ECO:0000313" key="4">
    <source>
        <dbReference type="Proteomes" id="UP000053815"/>
    </source>
</evidence>
<dbReference type="PANTHER" id="PTHR47979">
    <property type="entry name" value="DRAB11-RELATED"/>
    <property type="match status" value="1"/>
</dbReference>
<dbReference type="Pfam" id="PF00071">
    <property type="entry name" value="Ras"/>
    <property type="match status" value="1"/>
</dbReference>
<dbReference type="SMART" id="SM00175">
    <property type="entry name" value="RAB"/>
    <property type="match status" value="1"/>
</dbReference>
<dbReference type="InterPro" id="IPR027417">
    <property type="entry name" value="P-loop_NTPase"/>
</dbReference>
<dbReference type="FunFam" id="3.40.50.300:FF:001447">
    <property type="entry name" value="Ras-related protein Rab-1B"/>
    <property type="match status" value="1"/>
</dbReference>
<comment type="similarity">
    <text evidence="1">Belongs to the small GTPase superfamily. Rab family.</text>
</comment>
<feature type="region of interest" description="Disordered" evidence="2">
    <location>
        <begin position="114"/>
        <end position="136"/>
    </location>
</feature>
<dbReference type="InterPro" id="IPR050209">
    <property type="entry name" value="Rab_GTPases_membrane_traffic"/>
</dbReference>
<dbReference type="PRINTS" id="PR00449">
    <property type="entry name" value="RASTRNSFRMNG"/>
</dbReference>
<dbReference type="GO" id="GO:0003924">
    <property type="term" value="F:GTPase activity"/>
    <property type="evidence" value="ECO:0007669"/>
    <property type="project" value="InterPro"/>
</dbReference>
<dbReference type="InterPro" id="IPR005225">
    <property type="entry name" value="Small_GTP-bd"/>
</dbReference>
<sequence>MFYYRGAVGALLVYDISKHSTFESVSRWLKELRDHADANIVIMLVGNKSDLRHLRAVPTEEAKQFATENGLSFIETSALDATNVELSFQRNLTEIYRIVSNKALETSNNAIKPTGGQTILVSQSPDENQKSSGGCC</sequence>
<gene>
    <name evidence="3" type="ORF">MAM1_0093c04951</name>
</gene>
<dbReference type="EMBL" id="DF836382">
    <property type="protein sequence ID" value="GAN05480.1"/>
    <property type="molecule type" value="Genomic_DNA"/>
</dbReference>
<dbReference type="Gene3D" id="3.40.50.300">
    <property type="entry name" value="P-loop containing nucleotide triphosphate hydrolases"/>
    <property type="match status" value="1"/>
</dbReference>
<keyword evidence="4" id="KW-1185">Reference proteome</keyword>
<dbReference type="NCBIfam" id="TIGR00231">
    <property type="entry name" value="small_GTP"/>
    <property type="match status" value="1"/>
</dbReference>
<dbReference type="GO" id="GO:0005525">
    <property type="term" value="F:GTP binding"/>
    <property type="evidence" value="ECO:0007669"/>
    <property type="project" value="InterPro"/>
</dbReference>
<dbReference type="PROSITE" id="PS51421">
    <property type="entry name" value="RAS"/>
    <property type="match status" value="1"/>
</dbReference>
<reference evidence="3" key="1">
    <citation type="submission" date="2014-09" db="EMBL/GenBank/DDBJ databases">
        <title>Draft genome sequence of an oleaginous Mucoromycotina fungus Mucor ambiguus NBRC6742.</title>
        <authorList>
            <person name="Takeda I."/>
            <person name="Yamane N."/>
            <person name="Morita T."/>
            <person name="Tamano K."/>
            <person name="Machida M."/>
            <person name="Baker S."/>
            <person name="Koike H."/>
        </authorList>
    </citation>
    <scope>NUCLEOTIDE SEQUENCE</scope>
    <source>
        <strain evidence="3">NBRC 6742</strain>
    </source>
</reference>
<dbReference type="OrthoDB" id="9989112at2759"/>
<accession>A0A0C9LUR4</accession>
<evidence type="ECO:0000256" key="1">
    <source>
        <dbReference type="ARBA" id="ARBA00006270"/>
    </source>
</evidence>
<proteinExistence type="inferred from homology"/>
<dbReference type="InterPro" id="IPR001806">
    <property type="entry name" value="Small_GTPase"/>
</dbReference>
<protein>
    <submittedName>
        <fullName evidence="3">Uncharacterized protein</fullName>
    </submittedName>
</protein>
<dbReference type="AlphaFoldDB" id="A0A0C9LUR4"/>
<evidence type="ECO:0000313" key="3">
    <source>
        <dbReference type="EMBL" id="GAN05480.1"/>
    </source>
</evidence>
<dbReference type="STRING" id="91626.A0A0C9LUR4"/>
<dbReference type="PROSITE" id="PS51419">
    <property type="entry name" value="RAB"/>
    <property type="match status" value="1"/>
</dbReference>